<proteinExistence type="predicted"/>
<evidence type="ECO:0000313" key="1">
    <source>
        <dbReference type="EMBL" id="KPI92116.1"/>
    </source>
</evidence>
<accession>A0A194PFH0</accession>
<dbReference type="EMBL" id="KQ459604">
    <property type="protein sequence ID" value="KPI92116.1"/>
    <property type="molecule type" value="Genomic_DNA"/>
</dbReference>
<gene>
    <name evidence="1" type="ORF">RR46_13337</name>
</gene>
<name>A0A194PFH0_PAPXU</name>
<keyword evidence="2" id="KW-1185">Reference proteome</keyword>
<reference evidence="1 2" key="1">
    <citation type="journal article" date="2015" name="Nat. Commun.">
        <title>Outbred genome sequencing and CRISPR/Cas9 gene editing in butterflies.</title>
        <authorList>
            <person name="Li X."/>
            <person name="Fan D."/>
            <person name="Zhang W."/>
            <person name="Liu G."/>
            <person name="Zhang L."/>
            <person name="Zhao L."/>
            <person name="Fang X."/>
            <person name="Chen L."/>
            <person name="Dong Y."/>
            <person name="Chen Y."/>
            <person name="Ding Y."/>
            <person name="Zhao R."/>
            <person name="Feng M."/>
            <person name="Zhu Y."/>
            <person name="Feng Y."/>
            <person name="Jiang X."/>
            <person name="Zhu D."/>
            <person name="Xiang H."/>
            <person name="Feng X."/>
            <person name="Li S."/>
            <person name="Wang J."/>
            <person name="Zhang G."/>
            <person name="Kronforst M.R."/>
            <person name="Wang W."/>
        </authorList>
    </citation>
    <scope>NUCLEOTIDE SEQUENCE [LARGE SCALE GENOMIC DNA]</scope>
    <source>
        <strain evidence="1">Ya'a_city_454_Px</strain>
        <tissue evidence="1">Whole body</tissue>
    </source>
</reference>
<sequence>MAAGFVGSTKNFPFSFDVDVEEEEPGRSTPHLSKRIDARRAILNADSFDTGDLAVIGALQAP</sequence>
<protein>
    <submittedName>
        <fullName evidence="1">Uncharacterized protein</fullName>
    </submittedName>
</protein>
<evidence type="ECO:0000313" key="2">
    <source>
        <dbReference type="Proteomes" id="UP000053268"/>
    </source>
</evidence>
<dbReference type="Proteomes" id="UP000053268">
    <property type="component" value="Unassembled WGS sequence"/>
</dbReference>
<organism evidence="1 2">
    <name type="scientific">Papilio xuthus</name>
    <name type="common">Asian swallowtail butterfly</name>
    <dbReference type="NCBI Taxonomy" id="66420"/>
    <lineage>
        <taxon>Eukaryota</taxon>
        <taxon>Metazoa</taxon>
        <taxon>Ecdysozoa</taxon>
        <taxon>Arthropoda</taxon>
        <taxon>Hexapoda</taxon>
        <taxon>Insecta</taxon>
        <taxon>Pterygota</taxon>
        <taxon>Neoptera</taxon>
        <taxon>Endopterygota</taxon>
        <taxon>Lepidoptera</taxon>
        <taxon>Glossata</taxon>
        <taxon>Ditrysia</taxon>
        <taxon>Papilionoidea</taxon>
        <taxon>Papilionidae</taxon>
        <taxon>Papilioninae</taxon>
        <taxon>Papilio</taxon>
    </lineage>
</organism>
<dbReference type="AlphaFoldDB" id="A0A194PFH0"/>